<gene>
    <name evidence="2" type="ORF">CINCED_3A004375</name>
</gene>
<name>A0A5E4NIB9_9HEMI</name>
<organism evidence="2 3">
    <name type="scientific">Cinara cedri</name>
    <dbReference type="NCBI Taxonomy" id="506608"/>
    <lineage>
        <taxon>Eukaryota</taxon>
        <taxon>Metazoa</taxon>
        <taxon>Ecdysozoa</taxon>
        <taxon>Arthropoda</taxon>
        <taxon>Hexapoda</taxon>
        <taxon>Insecta</taxon>
        <taxon>Pterygota</taxon>
        <taxon>Neoptera</taxon>
        <taxon>Paraneoptera</taxon>
        <taxon>Hemiptera</taxon>
        <taxon>Sternorrhyncha</taxon>
        <taxon>Aphidomorpha</taxon>
        <taxon>Aphidoidea</taxon>
        <taxon>Aphididae</taxon>
        <taxon>Lachninae</taxon>
        <taxon>Cinara</taxon>
    </lineage>
</organism>
<evidence type="ECO:0000256" key="1">
    <source>
        <dbReference type="SAM" id="MobiDB-lite"/>
    </source>
</evidence>
<feature type="compositionally biased region" description="Basic residues" evidence="1">
    <location>
        <begin position="92"/>
        <end position="103"/>
    </location>
</feature>
<feature type="compositionally biased region" description="Basic and acidic residues" evidence="1">
    <location>
        <begin position="117"/>
        <end position="133"/>
    </location>
</feature>
<protein>
    <submittedName>
        <fullName evidence="2">Uncharacterized protein</fullName>
    </submittedName>
</protein>
<dbReference type="AlphaFoldDB" id="A0A5E4NIB9"/>
<evidence type="ECO:0000313" key="2">
    <source>
        <dbReference type="EMBL" id="VVC41294.1"/>
    </source>
</evidence>
<keyword evidence="3" id="KW-1185">Reference proteome</keyword>
<dbReference type="Proteomes" id="UP000325440">
    <property type="component" value="Unassembled WGS sequence"/>
</dbReference>
<evidence type="ECO:0000313" key="3">
    <source>
        <dbReference type="Proteomes" id="UP000325440"/>
    </source>
</evidence>
<reference evidence="2 3" key="1">
    <citation type="submission" date="2019-08" db="EMBL/GenBank/DDBJ databases">
        <authorList>
            <person name="Alioto T."/>
            <person name="Alioto T."/>
            <person name="Gomez Garrido J."/>
        </authorList>
    </citation>
    <scope>NUCLEOTIDE SEQUENCE [LARGE SCALE GENOMIC DNA]</scope>
</reference>
<proteinExistence type="predicted"/>
<feature type="compositionally biased region" description="Basic and acidic residues" evidence="1">
    <location>
        <begin position="13"/>
        <end position="22"/>
    </location>
</feature>
<feature type="compositionally biased region" description="Low complexity" evidence="1">
    <location>
        <begin position="104"/>
        <end position="114"/>
    </location>
</feature>
<feature type="region of interest" description="Disordered" evidence="1">
    <location>
        <begin position="84"/>
        <end position="139"/>
    </location>
</feature>
<dbReference type="EMBL" id="CABPRJ010001916">
    <property type="protein sequence ID" value="VVC41294.1"/>
    <property type="molecule type" value="Genomic_DNA"/>
</dbReference>
<accession>A0A5E4NIB9</accession>
<sequence length="160" mass="17630">MIEIDGRAGPAERTPRWEDGDKFSIAPARVKTAANPCVDGAPANSTPRYGRRTRSSQSDKRVGGSVRQPVVRIRLTFAFAGGPVPGPAVPCSRRRRFPRRTARPSRFARAATTAARRKPEENRTWQGRGRDPESGSPTWCSRYRRAAAVKTNNRVCVVGT</sequence>
<feature type="region of interest" description="Disordered" evidence="1">
    <location>
        <begin position="1"/>
        <end position="67"/>
    </location>
</feature>